<dbReference type="OrthoDB" id="410790at2759"/>
<keyword evidence="1" id="KW-0732">Signal</keyword>
<evidence type="ECO:0000256" key="1">
    <source>
        <dbReference type="SAM" id="SignalP"/>
    </source>
</evidence>
<dbReference type="AlphaFoldDB" id="A0A812T5Q0"/>
<accession>A0A812T5Q0</accession>
<dbReference type="Proteomes" id="UP000604046">
    <property type="component" value="Unassembled WGS sequence"/>
</dbReference>
<evidence type="ECO:0000313" key="2">
    <source>
        <dbReference type="EMBL" id="CAE7517610.1"/>
    </source>
</evidence>
<feature type="chain" id="PRO_5033052824" evidence="1">
    <location>
        <begin position="25"/>
        <end position="326"/>
    </location>
</feature>
<reference evidence="2" key="1">
    <citation type="submission" date="2021-02" db="EMBL/GenBank/DDBJ databases">
        <authorList>
            <person name="Dougan E. K."/>
            <person name="Rhodes N."/>
            <person name="Thang M."/>
            <person name="Chan C."/>
        </authorList>
    </citation>
    <scope>NUCLEOTIDE SEQUENCE</scope>
</reference>
<evidence type="ECO:0000313" key="3">
    <source>
        <dbReference type="Proteomes" id="UP000604046"/>
    </source>
</evidence>
<name>A0A812T5Q0_9DINO</name>
<proteinExistence type="predicted"/>
<keyword evidence="3" id="KW-1185">Reference proteome</keyword>
<protein>
    <submittedName>
        <fullName evidence="2">Uncharacterized protein</fullName>
    </submittedName>
</protein>
<comment type="caution">
    <text evidence="2">The sequence shown here is derived from an EMBL/GenBank/DDBJ whole genome shotgun (WGS) entry which is preliminary data.</text>
</comment>
<sequence>MGHFLGWNQLLFYTGAVVTHFVSAKPPFYDELLTLPKAVNFVGMIEKEWSESWADNFSTADYIAVIDSDVVFTSFVLPSLLFEPGPHGLRPIVMGHSAHEVFPATVLALRLVWVAEFMDNFPLVIHRQHFASLRRVLVMLYGAHESDDFDSVFVPYLKGVWEESSKSLAKLPECICFHSMMGSFLYHRYKEFYAWSIRHGHVKSLPAEHCCPRLRVAHHVPYWGMENWMARWGYHYKQLKFAIAWKSPASVGDLAYRQRSAALMFAGLCAVRWAQGNTSLARGRDRLVAINSSWRITDVGMLDAQHDLCVQGLALLEGRGTWEDRK</sequence>
<feature type="signal peptide" evidence="1">
    <location>
        <begin position="1"/>
        <end position="24"/>
    </location>
</feature>
<organism evidence="2 3">
    <name type="scientific">Symbiodinium natans</name>
    <dbReference type="NCBI Taxonomy" id="878477"/>
    <lineage>
        <taxon>Eukaryota</taxon>
        <taxon>Sar</taxon>
        <taxon>Alveolata</taxon>
        <taxon>Dinophyceae</taxon>
        <taxon>Suessiales</taxon>
        <taxon>Symbiodiniaceae</taxon>
        <taxon>Symbiodinium</taxon>
    </lineage>
</organism>
<dbReference type="EMBL" id="CAJNDS010002539">
    <property type="protein sequence ID" value="CAE7517610.1"/>
    <property type="molecule type" value="Genomic_DNA"/>
</dbReference>
<gene>
    <name evidence="2" type="ORF">SNAT2548_LOCUS28970</name>
</gene>